<dbReference type="Proteomes" id="UP001652621">
    <property type="component" value="Unplaced"/>
</dbReference>
<evidence type="ECO:0000259" key="1">
    <source>
        <dbReference type="PROSITE" id="PS51144"/>
    </source>
</evidence>
<evidence type="ECO:0000313" key="2">
    <source>
        <dbReference type="Proteomes" id="UP001652621"/>
    </source>
</evidence>
<dbReference type="GeneID" id="131806754"/>
<evidence type="ECO:0000313" key="3">
    <source>
        <dbReference type="RefSeq" id="XP_058987395.1"/>
    </source>
</evidence>
<reference evidence="3" key="1">
    <citation type="submission" date="2025-08" db="UniProtKB">
        <authorList>
            <consortium name="RefSeq"/>
        </authorList>
    </citation>
    <scope>IDENTIFICATION</scope>
    <source>
        <strain evidence="3">Aabys</strain>
        <tissue evidence="3">Whole body</tissue>
    </source>
</reference>
<dbReference type="Gene3D" id="3.10.200.10">
    <property type="entry name" value="Alpha carbonic anhydrase"/>
    <property type="match status" value="1"/>
</dbReference>
<organism evidence="2 3">
    <name type="scientific">Musca domestica</name>
    <name type="common">House fly</name>
    <dbReference type="NCBI Taxonomy" id="7370"/>
    <lineage>
        <taxon>Eukaryota</taxon>
        <taxon>Metazoa</taxon>
        <taxon>Ecdysozoa</taxon>
        <taxon>Arthropoda</taxon>
        <taxon>Hexapoda</taxon>
        <taxon>Insecta</taxon>
        <taxon>Pterygota</taxon>
        <taxon>Neoptera</taxon>
        <taxon>Endopterygota</taxon>
        <taxon>Diptera</taxon>
        <taxon>Brachycera</taxon>
        <taxon>Muscomorpha</taxon>
        <taxon>Muscoidea</taxon>
        <taxon>Muscidae</taxon>
        <taxon>Musca</taxon>
    </lineage>
</organism>
<sequence length="280" mass="32301">LPTSGVKASDCMGKHLRPFKEHGLNIQHRHFRPFALDNFDAEPTSAQMLNSEGSLIIRINYEDGNQPTVYDGPLAEHGNYTLEQIFWFWFEKSDPKYDLGDIKFPAELHLLLYNTNYEDIRESNGVQNYALMVLTFPFKVVSETDLKFFDHIAQHLPLVRSSFRYVYLPTDTIPLLAEVLNKNLSQFYSYHGSTCYSMNTKDVVWFDFISPIEVGVDFVQQVEYLEHKGGTPLIKKLVTQRPPQGIVYKSFGSRGVSQSRICVRTLILNIAILVKMWVYM</sequence>
<feature type="domain" description="Alpha-carbonic anhydrase" evidence="1">
    <location>
        <begin position="1"/>
        <end position="260"/>
    </location>
</feature>
<dbReference type="Pfam" id="PF00194">
    <property type="entry name" value="Carb_anhydrase"/>
    <property type="match status" value="1"/>
</dbReference>
<gene>
    <name evidence="3" type="primary">LOC131806754</name>
</gene>
<protein>
    <submittedName>
        <fullName evidence="3">Carbonic anhydrase 2-like</fullName>
    </submittedName>
</protein>
<dbReference type="InterPro" id="IPR001148">
    <property type="entry name" value="CA_dom"/>
</dbReference>
<accession>A0ABM3VNM5</accession>
<proteinExistence type="predicted"/>
<name>A0ABM3VNM5_MUSDO</name>
<dbReference type="SMART" id="SM01057">
    <property type="entry name" value="Carb_anhydrase"/>
    <property type="match status" value="1"/>
</dbReference>
<dbReference type="RefSeq" id="XP_058987395.1">
    <property type="nucleotide sequence ID" value="XM_059131412.1"/>
</dbReference>
<dbReference type="PROSITE" id="PS51144">
    <property type="entry name" value="ALPHA_CA_2"/>
    <property type="match status" value="1"/>
</dbReference>
<dbReference type="SUPFAM" id="SSF51069">
    <property type="entry name" value="Carbonic anhydrase"/>
    <property type="match status" value="1"/>
</dbReference>
<feature type="non-terminal residue" evidence="3">
    <location>
        <position position="1"/>
    </location>
</feature>
<dbReference type="InterPro" id="IPR036398">
    <property type="entry name" value="CA_dom_sf"/>
</dbReference>
<keyword evidence="2" id="KW-1185">Reference proteome</keyword>